<keyword evidence="2" id="KW-1185">Reference proteome</keyword>
<proteinExistence type="predicted"/>
<name>A0AAC8Z153_SPHMC</name>
<organism evidence="1 2">
    <name type="scientific">Sphingopyxis macrogoltabida</name>
    <name type="common">Sphingomonas macrogoltabidus</name>
    <dbReference type="NCBI Taxonomy" id="33050"/>
    <lineage>
        <taxon>Bacteria</taxon>
        <taxon>Pseudomonadati</taxon>
        <taxon>Pseudomonadota</taxon>
        <taxon>Alphaproteobacteria</taxon>
        <taxon>Sphingomonadales</taxon>
        <taxon>Sphingomonadaceae</taxon>
        <taxon>Sphingopyxis</taxon>
    </lineage>
</organism>
<protein>
    <submittedName>
        <fullName evidence="1">Uncharacterized protein</fullName>
    </submittedName>
</protein>
<reference evidence="1 2" key="2">
    <citation type="journal article" date="2016" name="Genome Announc.">
        <title>Complete Genome Sequence of Sphingopyxis macrogoltabida Strain 203N (NBRC 111659), a Polyethylene Glycol Degrader.</title>
        <authorList>
            <person name="Ohtsubo Y."/>
            <person name="Nonoyama S."/>
            <person name="Nagata Y."/>
            <person name="Numata M."/>
            <person name="Tsuchikane K."/>
            <person name="Hosoyama A."/>
            <person name="Yamazoe A."/>
            <person name="Tsuda M."/>
            <person name="Fujita N."/>
            <person name="Kawai F."/>
        </authorList>
    </citation>
    <scope>NUCLEOTIDE SEQUENCE [LARGE SCALE GENOMIC DNA]</scope>
    <source>
        <strain evidence="1 2">203N</strain>
    </source>
</reference>
<dbReference type="EMBL" id="CP013344">
    <property type="protein sequence ID" value="AMU89920.1"/>
    <property type="molecule type" value="Genomic_DNA"/>
</dbReference>
<accession>A0AAC8Z153</accession>
<dbReference type="AlphaFoldDB" id="A0AAC8Z153"/>
<dbReference type="Proteomes" id="UP000076088">
    <property type="component" value="Chromosome"/>
</dbReference>
<gene>
    <name evidence="1" type="ORF">ATM17_12825</name>
</gene>
<evidence type="ECO:0000313" key="2">
    <source>
        <dbReference type="Proteomes" id="UP000076088"/>
    </source>
</evidence>
<reference evidence="2" key="1">
    <citation type="submission" date="2015-11" db="EMBL/GenBank/DDBJ databases">
        <title>Complete genome sequence of a polyethylene-glycol degrader Sphingopyxis macrogoltabida 203N (NBRC 111659).</title>
        <authorList>
            <person name="Yoshiyuki O."/>
            <person name="Shouta N."/>
            <person name="Nagata Y."/>
            <person name="Numata M."/>
            <person name="Tsuchikane K."/>
            <person name="Hosoyama A."/>
            <person name="Yamazoe A."/>
            <person name="Tsuda M."/>
            <person name="Fujita N."/>
            <person name="Kawai F."/>
        </authorList>
    </citation>
    <scope>NUCLEOTIDE SEQUENCE [LARGE SCALE GENOMIC DNA]</scope>
    <source>
        <strain evidence="2">203N</strain>
    </source>
</reference>
<evidence type="ECO:0000313" key="1">
    <source>
        <dbReference type="EMBL" id="AMU89920.1"/>
    </source>
</evidence>
<sequence>MGLALVTGLRDAGIISPRQMERVGRSMVEFFKEPSDMLSPADLEDLRGLAGDIVLESGAPVRRCDGFDVAREVWTA</sequence>